<protein>
    <submittedName>
        <fullName evidence="2">DUF5916 domain-containing protein</fullName>
    </submittedName>
</protein>
<dbReference type="EMBL" id="JBHULN010000006">
    <property type="protein sequence ID" value="MFD2571461.1"/>
    <property type="molecule type" value="Genomic_DNA"/>
</dbReference>
<feature type="domain" description="DUF5916" evidence="1">
    <location>
        <begin position="288"/>
        <end position="370"/>
    </location>
</feature>
<gene>
    <name evidence="2" type="ORF">ACFSUS_12500</name>
</gene>
<evidence type="ECO:0000313" key="3">
    <source>
        <dbReference type="Proteomes" id="UP001597469"/>
    </source>
</evidence>
<keyword evidence="3" id="KW-1185">Reference proteome</keyword>
<evidence type="ECO:0000313" key="2">
    <source>
        <dbReference type="EMBL" id="MFD2571461.1"/>
    </source>
</evidence>
<dbReference type="Gene3D" id="2.60.40.1190">
    <property type="match status" value="1"/>
</dbReference>
<reference evidence="3" key="1">
    <citation type="journal article" date="2019" name="Int. J. Syst. Evol. Microbiol.">
        <title>The Global Catalogue of Microorganisms (GCM) 10K type strain sequencing project: providing services to taxonomists for standard genome sequencing and annotation.</title>
        <authorList>
            <consortium name="The Broad Institute Genomics Platform"/>
            <consortium name="The Broad Institute Genome Sequencing Center for Infectious Disease"/>
            <person name="Wu L."/>
            <person name="Ma J."/>
        </authorList>
    </citation>
    <scope>NUCLEOTIDE SEQUENCE [LARGE SCALE GENOMIC DNA]</scope>
    <source>
        <strain evidence="3">KCTC 42805</strain>
    </source>
</reference>
<dbReference type="Pfam" id="PF19313">
    <property type="entry name" value="DUF5916"/>
    <property type="match status" value="1"/>
</dbReference>
<dbReference type="RefSeq" id="WP_381523033.1">
    <property type="nucleotide sequence ID" value="NZ_JBHULN010000006.1"/>
</dbReference>
<dbReference type="SUPFAM" id="SSF49344">
    <property type="entry name" value="CBD9-like"/>
    <property type="match status" value="1"/>
</dbReference>
<comment type="caution">
    <text evidence="2">The sequence shown here is derived from an EMBL/GenBank/DDBJ whole genome shotgun (WGS) entry which is preliminary data.</text>
</comment>
<organism evidence="2 3">
    <name type="scientific">Spirosoma soli</name>
    <dbReference type="NCBI Taxonomy" id="1770529"/>
    <lineage>
        <taxon>Bacteria</taxon>
        <taxon>Pseudomonadati</taxon>
        <taxon>Bacteroidota</taxon>
        <taxon>Cytophagia</taxon>
        <taxon>Cytophagales</taxon>
        <taxon>Cytophagaceae</taxon>
        <taxon>Spirosoma</taxon>
    </lineage>
</organism>
<evidence type="ECO:0000259" key="1">
    <source>
        <dbReference type="Pfam" id="PF19313"/>
    </source>
</evidence>
<dbReference type="CDD" id="cd09618">
    <property type="entry name" value="CBM9_like_2"/>
    <property type="match status" value="1"/>
</dbReference>
<dbReference type="InterPro" id="IPR045670">
    <property type="entry name" value="DUF5916"/>
</dbReference>
<sequence>MFILPGWAFAQSSGVVSPDSAPSDAVQVDSLEKNPVSNGQTSPQQASIFAPSKTPKTIRATEILDNLKVDGSLTEAEWQRATPVSNFFQVEPYQGNPLGSQTDVRVLYNRKFLYIAAFNRDTLGRSALRATDFKRDFDNQAHDYFAVSIDGFSDRRNAMSFSTNPYGTQRDLLSFDDLLYDIEWDGLWRVRTSRTDSGWVAEMAIPWQTLRYARSLGTSALQAISGDSTGQNNEQSWGINFARNRRAANELSAWSPHPRAFTPLRMEYAGRLTGIKPPPPSPNVRIQPYILLSDDAYKGTEVGDSRATKVKIGGDAKWAINPNAVLDLTVNTDFAQADVDRQVNNVTRFSVFFPERRQFFLENASLFGVGLVGRDLGEGGNMTIQPFFSRTIGLAILPDGTSKPVPIDAGARFVYRSLSRNFGGMFIRQRGTDDSPTTDFIVGRFSQNIGRQNRIGALLTVKNVHTGAGVSSYQNSVLALDGFFRLSSSLSYNAMVIGSTSSGGTGQGMAGYSQFFYRSNQFVGWITQSVVTRGFNPEMGFVSRSDVVANTPGFFFVNRGKWLPKWIRGFEPGAFVEMYHKASTGRLQELQVNMNPVWFAFQNGGFLGLFVNPNVQRLDDGDFRPLGIGIASGTYRYARYSLLFSSDASKKVSYQLNAETGNYYDGRLNYVSGTLRISPIPHFSLTSSAEINQFRNVGLERYSQTVGLYSIESRMAVNPRLQLISFFQRNTYNDKNVWNVRLAWEFQPLSFLYIVYNNGVYAGSLRERDRQQEQHIIGKLSYLKQF</sequence>
<dbReference type="Proteomes" id="UP001597469">
    <property type="component" value="Unassembled WGS sequence"/>
</dbReference>
<proteinExistence type="predicted"/>
<name>A0ABW5M5Q8_9BACT</name>
<accession>A0ABW5M5Q8</accession>